<dbReference type="InterPro" id="IPR029063">
    <property type="entry name" value="SAM-dependent_MTases_sf"/>
</dbReference>
<dbReference type="AlphaFoldDB" id="A0A645BQT5"/>
<proteinExistence type="predicted"/>
<reference evidence="2" key="1">
    <citation type="submission" date="2019-08" db="EMBL/GenBank/DDBJ databases">
        <authorList>
            <person name="Kucharzyk K."/>
            <person name="Murdoch R.W."/>
            <person name="Higgins S."/>
            <person name="Loffler F."/>
        </authorList>
    </citation>
    <scope>NUCLEOTIDE SEQUENCE</scope>
</reference>
<feature type="domain" description="Methyltransferase" evidence="1">
    <location>
        <begin position="44"/>
        <end position="142"/>
    </location>
</feature>
<dbReference type="GO" id="GO:0032259">
    <property type="term" value="P:methylation"/>
    <property type="evidence" value="ECO:0007669"/>
    <property type="project" value="UniProtKB-KW"/>
</dbReference>
<accession>A0A645BQT5</accession>
<keyword evidence="2" id="KW-0830">Ubiquinone</keyword>
<dbReference type="SUPFAM" id="SSF53335">
    <property type="entry name" value="S-adenosyl-L-methionine-dependent methyltransferases"/>
    <property type="match status" value="1"/>
</dbReference>
<dbReference type="InterPro" id="IPR041698">
    <property type="entry name" value="Methyltransf_25"/>
</dbReference>
<keyword evidence="2" id="KW-0489">Methyltransferase</keyword>
<keyword evidence="2" id="KW-0808">Transferase</keyword>
<name>A0A645BQT5_9ZZZZ</name>
<dbReference type="GO" id="GO:0102208">
    <property type="term" value="F:2-polyprenyl-6-hydroxyphenol methylase activity"/>
    <property type="evidence" value="ECO:0007669"/>
    <property type="project" value="UniProtKB-EC"/>
</dbReference>
<dbReference type="EC" id="2.1.1.222" evidence="2"/>
<dbReference type="Pfam" id="PF13649">
    <property type="entry name" value="Methyltransf_25"/>
    <property type="match status" value="1"/>
</dbReference>
<dbReference type="EMBL" id="VSSQ01021780">
    <property type="protein sequence ID" value="MPM67597.1"/>
    <property type="molecule type" value="Genomic_DNA"/>
</dbReference>
<organism evidence="2">
    <name type="scientific">bioreactor metagenome</name>
    <dbReference type="NCBI Taxonomy" id="1076179"/>
    <lineage>
        <taxon>unclassified sequences</taxon>
        <taxon>metagenomes</taxon>
        <taxon>ecological metagenomes</taxon>
    </lineage>
</organism>
<sequence length="267" mass="30566">MGDVISFYDRYDEDNRLVLDSSRKIEFHVTTTVLNNYILKEHKILELGAGTGAYSFYYGERGNNVVATDLTPKHVDIIEEKIKARNSKLDILTAIVDATDLSRYESEAFDVVTCLGPMYHLTKEEQRIKCIEESLRVLKPGGTLAIAYINKHYIIHVVMAHQREYFSSTFVEEILSKGYCKEGGEQCFYTVGFFTTPIEIEEFMSRFNADIIDHVATDGISSLLRNSINELNDENYKLWNDYSVTMSREKSLLGISNHGLLICRKKL</sequence>
<evidence type="ECO:0000313" key="2">
    <source>
        <dbReference type="EMBL" id="MPM67597.1"/>
    </source>
</evidence>
<comment type="caution">
    <text evidence="2">The sequence shown here is derived from an EMBL/GenBank/DDBJ whole genome shotgun (WGS) entry which is preliminary data.</text>
</comment>
<dbReference type="Gene3D" id="3.40.50.150">
    <property type="entry name" value="Vaccinia Virus protein VP39"/>
    <property type="match status" value="1"/>
</dbReference>
<evidence type="ECO:0000259" key="1">
    <source>
        <dbReference type="Pfam" id="PF13649"/>
    </source>
</evidence>
<dbReference type="CDD" id="cd02440">
    <property type="entry name" value="AdoMet_MTases"/>
    <property type="match status" value="1"/>
</dbReference>
<protein>
    <submittedName>
        <fullName evidence="2">Ubiquinone biosynthesis O-methyltransferase</fullName>
        <ecNumber evidence="2">2.1.1.222</ecNumber>
    </submittedName>
</protein>
<gene>
    <name evidence="2" type="primary">ubiG_46</name>
    <name evidence="2" type="ORF">SDC9_114521</name>
</gene>
<dbReference type="PANTHER" id="PTHR43591">
    <property type="entry name" value="METHYLTRANSFERASE"/>
    <property type="match status" value="1"/>
</dbReference>